<protein>
    <submittedName>
        <fullName evidence="2">Uncharacterized protein</fullName>
    </submittedName>
</protein>
<sequence>MTVRARSRGRVGRALALAAAATFGAAAPGLPAPPPDERGAPLDVAAPITAAALLLAASLMRRFRPHPAPSPQDTNPPSPQNADNRPATTHASAHAPVPGGAADGAAATARELARPHGVGVVGPGADGFVRAVLVELLTREPSRTNVVVMRAELDRLFGDGLGEELRYAPDARLHVFDRSEDAAAHLELELLTAAAERANPDLSPTGGRDLPATFWIRAPGPDDAAVPPLARRGLAHGLVTLVNGPWPHGPTRTVERDGGLTGTGRTVPVLTRADALARMRDHLAADR</sequence>
<keyword evidence="3" id="KW-1185">Reference proteome</keyword>
<feature type="region of interest" description="Disordered" evidence="1">
    <location>
        <begin position="64"/>
        <end position="108"/>
    </location>
</feature>
<evidence type="ECO:0000313" key="2">
    <source>
        <dbReference type="EMBL" id="MFC6878828.1"/>
    </source>
</evidence>
<dbReference type="EMBL" id="JBHSXS010000001">
    <property type="protein sequence ID" value="MFC6878828.1"/>
    <property type="molecule type" value="Genomic_DNA"/>
</dbReference>
<name>A0ABW2CCW9_9ACTN</name>
<feature type="compositionally biased region" description="Polar residues" evidence="1">
    <location>
        <begin position="80"/>
        <end position="91"/>
    </location>
</feature>
<feature type="compositionally biased region" description="Pro residues" evidence="1">
    <location>
        <begin position="66"/>
        <end position="79"/>
    </location>
</feature>
<gene>
    <name evidence="2" type="ORF">ACFQKB_03515</name>
</gene>
<evidence type="ECO:0000256" key="1">
    <source>
        <dbReference type="SAM" id="MobiDB-lite"/>
    </source>
</evidence>
<reference evidence="3" key="1">
    <citation type="journal article" date="2019" name="Int. J. Syst. Evol. Microbiol.">
        <title>The Global Catalogue of Microorganisms (GCM) 10K type strain sequencing project: providing services to taxonomists for standard genome sequencing and annotation.</title>
        <authorList>
            <consortium name="The Broad Institute Genomics Platform"/>
            <consortium name="The Broad Institute Genome Sequencing Center for Infectious Disease"/>
            <person name="Wu L."/>
            <person name="Ma J."/>
        </authorList>
    </citation>
    <scope>NUCLEOTIDE SEQUENCE [LARGE SCALE GENOMIC DNA]</scope>
    <source>
        <strain evidence="3">JCM 3369</strain>
    </source>
</reference>
<accession>A0ABW2CCW9</accession>
<feature type="compositionally biased region" description="Low complexity" evidence="1">
    <location>
        <begin position="93"/>
        <end position="108"/>
    </location>
</feature>
<comment type="caution">
    <text evidence="2">The sequence shown here is derived from an EMBL/GenBank/DDBJ whole genome shotgun (WGS) entry which is preliminary data.</text>
</comment>
<proteinExistence type="predicted"/>
<organism evidence="2 3">
    <name type="scientific">Actinomadura yumaensis</name>
    <dbReference type="NCBI Taxonomy" id="111807"/>
    <lineage>
        <taxon>Bacteria</taxon>
        <taxon>Bacillati</taxon>
        <taxon>Actinomycetota</taxon>
        <taxon>Actinomycetes</taxon>
        <taxon>Streptosporangiales</taxon>
        <taxon>Thermomonosporaceae</taxon>
        <taxon>Actinomadura</taxon>
    </lineage>
</organism>
<dbReference type="RefSeq" id="WP_160819652.1">
    <property type="nucleotide sequence ID" value="NZ_JBHSXE010000001.1"/>
</dbReference>
<dbReference type="Proteomes" id="UP001596380">
    <property type="component" value="Unassembled WGS sequence"/>
</dbReference>
<evidence type="ECO:0000313" key="3">
    <source>
        <dbReference type="Proteomes" id="UP001596380"/>
    </source>
</evidence>